<dbReference type="Proteomes" id="UP000322983">
    <property type="component" value="Chromosome"/>
</dbReference>
<dbReference type="PANTHER" id="PTHR23305">
    <property type="entry name" value="OBG GTPASE FAMILY"/>
    <property type="match status" value="1"/>
</dbReference>
<evidence type="ECO:0000313" key="4">
    <source>
        <dbReference type="Proteomes" id="UP000322983"/>
    </source>
</evidence>
<dbReference type="InterPro" id="IPR012676">
    <property type="entry name" value="TGS-like"/>
</dbReference>
<dbReference type="Gene3D" id="3.40.50.300">
    <property type="entry name" value="P-loop containing nucleotide triphosphate hydrolases"/>
    <property type="match status" value="1"/>
</dbReference>
<dbReference type="InterPro" id="IPR006073">
    <property type="entry name" value="GTP-bd"/>
</dbReference>
<evidence type="ECO:0000256" key="1">
    <source>
        <dbReference type="ARBA" id="ARBA00022741"/>
    </source>
</evidence>
<name>A0A510DW61_9CREN</name>
<accession>A0A510DW61</accession>
<dbReference type="OrthoDB" id="5875at2157"/>
<dbReference type="PROSITE" id="PS51710">
    <property type="entry name" value="G_OBG"/>
    <property type="match status" value="1"/>
</dbReference>
<dbReference type="SUPFAM" id="SSF52540">
    <property type="entry name" value="P-loop containing nucleoside triphosphate hydrolases"/>
    <property type="match status" value="1"/>
</dbReference>
<dbReference type="GO" id="GO:0005525">
    <property type="term" value="F:GTP binding"/>
    <property type="evidence" value="ECO:0007669"/>
    <property type="project" value="InterPro"/>
</dbReference>
<keyword evidence="4" id="KW-1185">Reference proteome</keyword>
<evidence type="ECO:0000259" key="2">
    <source>
        <dbReference type="PROSITE" id="PS51710"/>
    </source>
</evidence>
<dbReference type="PANTHER" id="PTHR23305:SF1">
    <property type="entry name" value="OBG-TYPE G DOMAIN-CONTAINING PROTEIN"/>
    <property type="match status" value="1"/>
</dbReference>
<gene>
    <name evidence="3" type="ORF">IC006_1736</name>
</gene>
<sequence>MITIGLVGKTNVGKSTFFSASTMVDVEIANRPFVTIDPNVGMGYVKSKCVHMEFGVKCNPRNSICIDDFRFVPVKIVDVAGLIPGAHEGRGLGNKFLDDLRKADVLIHVIDASGSTSEEGSPVEPGSRNPEDDILFIENELDEWFFSIVNKDWNKFARTADLSGKDYVDSLLSKLSGLSINKLQIIETLKKANLENLKLMQWSDEDIRRFSKTLRLISKPIVIAANKADIPIAKENISKLKEKHELVIPVSANSELALRKASKNGVIKYIPGEKDFEIIGNITQKQKEALEFIKNKVMDPYGSTGVQDSINAAVFIALKMILVYPVEDERKLTDKNGNILPDALLIKDGSTPRDLAGEIHSDLAKGFLFAIDARKKMRVSEDYKLKMNDVMKIVSTMAKA</sequence>
<dbReference type="Pfam" id="PF08438">
    <property type="entry name" value="YGR210-like_G4"/>
    <property type="match status" value="1"/>
</dbReference>
<dbReference type="GeneID" id="41715489"/>
<dbReference type="GO" id="GO:0005737">
    <property type="term" value="C:cytoplasm"/>
    <property type="evidence" value="ECO:0007669"/>
    <property type="project" value="TreeGrafter"/>
</dbReference>
<dbReference type="KEGG" id="step:IC006_1736"/>
<dbReference type="Gene3D" id="3.10.20.30">
    <property type="match status" value="1"/>
</dbReference>
<dbReference type="InterPro" id="IPR031167">
    <property type="entry name" value="G_OBG"/>
</dbReference>
<dbReference type="EMBL" id="AP018929">
    <property type="protein sequence ID" value="BBG24424.1"/>
    <property type="molecule type" value="Genomic_DNA"/>
</dbReference>
<protein>
    <submittedName>
        <fullName evidence="3">Ribosome-binding ATPase YchF</fullName>
    </submittedName>
</protein>
<evidence type="ECO:0000313" key="3">
    <source>
        <dbReference type="EMBL" id="BBG24424.1"/>
    </source>
</evidence>
<feature type="domain" description="OBG-type G" evidence="2">
    <location>
        <begin position="2"/>
        <end position="270"/>
    </location>
</feature>
<keyword evidence="1" id="KW-0547">Nucleotide-binding</keyword>
<dbReference type="RefSeq" id="WP_149528592.1">
    <property type="nucleotide sequence ID" value="NZ_AP018929.1"/>
</dbReference>
<dbReference type="InterPro" id="IPR013646">
    <property type="entry name" value="YGR210-like_G4"/>
</dbReference>
<dbReference type="InterPro" id="IPR012675">
    <property type="entry name" value="Beta-grasp_dom_sf"/>
</dbReference>
<dbReference type="AlphaFoldDB" id="A0A510DW61"/>
<dbReference type="PRINTS" id="PR00326">
    <property type="entry name" value="GTP1OBG"/>
</dbReference>
<dbReference type="CDD" id="cd01669">
    <property type="entry name" value="TGS_MJ1332_like"/>
    <property type="match status" value="1"/>
</dbReference>
<dbReference type="GO" id="GO:0016887">
    <property type="term" value="F:ATP hydrolysis activity"/>
    <property type="evidence" value="ECO:0007669"/>
    <property type="project" value="TreeGrafter"/>
</dbReference>
<dbReference type="Pfam" id="PF01926">
    <property type="entry name" value="MMR_HSR1"/>
    <property type="match status" value="1"/>
</dbReference>
<reference evidence="3 4" key="1">
    <citation type="journal article" date="2020" name="Int. J. Syst. Evol. Microbiol.">
        <title>Sulfuracidifex tepidarius gen. nov., sp. nov. and transfer of Sulfolobus metallicus Huber and Stetter 1992 to the genus Sulfuracidifex as Sulfuracidifex metallicus comb. nov.</title>
        <authorList>
            <person name="Itoh T."/>
            <person name="Miura T."/>
            <person name="Sakai H.D."/>
            <person name="Kato S."/>
            <person name="Ohkuma M."/>
            <person name="Takashina T."/>
        </authorList>
    </citation>
    <scope>NUCLEOTIDE SEQUENCE [LARGE SCALE GENOMIC DNA]</scope>
    <source>
        <strain evidence="3 4">IC-006</strain>
    </source>
</reference>
<proteinExistence type="predicted"/>
<organism evidence="3 4">
    <name type="scientific">Sulfuracidifex tepidarius</name>
    <dbReference type="NCBI Taxonomy" id="1294262"/>
    <lineage>
        <taxon>Archaea</taxon>
        <taxon>Thermoproteota</taxon>
        <taxon>Thermoprotei</taxon>
        <taxon>Sulfolobales</taxon>
        <taxon>Sulfolobaceae</taxon>
        <taxon>Sulfuracidifex</taxon>
    </lineage>
</organism>
<dbReference type="InterPro" id="IPR027417">
    <property type="entry name" value="P-loop_NTPase"/>
</dbReference>
<dbReference type="Pfam" id="PF02824">
    <property type="entry name" value="TGS"/>
    <property type="match status" value="1"/>
</dbReference>
<dbReference type="STRING" id="1294262.GCA_001316085_00279"/>
<dbReference type="Gene3D" id="1.10.8.470">
    <property type="match status" value="1"/>
</dbReference>
<dbReference type="SUPFAM" id="SSF81271">
    <property type="entry name" value="TGS-like"/>
    <property type="match status" value="1"/>
</dbReference>
<dbReference type="InterPro" id="IPR004095">
    <property type="entry name" value="TGS"/>
</dbReference>
<dbReference type="NCBIfam" id="NF007171">
    <property type="entry name" value="PRK09602.1"/>
    <property type="match status" value="1"/>
</dbReference>
<dbReference type="CDD" id="cd01899">
    <property type="entry name" value="Ygr210"/>
    <property type="match status" value="1"/>
</dbReference>